<protein>
    <recommendedName>
        <fullName evidence="1">Reverse transcriptase zinc-binding domain-containing protein</fullName>
    </recommendedName>
</protein>
<evidence type="ECO:0000313" key="3">
    <source>
        <dbReference type="Proteomes" id="UP001603857"/>
    </source>
</evidence>
<evidence type="ECO:0000313" key="2">
    <source>
        <dbReference type="EMBL" id="KAL2340501.1"/>
    </source>
</evidence>
<accession>A0ABD1MXX7</accession>
<dbReference type="Proteomes" id="UP001603857">
    <property type="component" value="Unassembled WGS sequence"/>
</dbReference>
<sequence>MIQTDTGWIIGNGKNINFWNDNCCLDKPLSEELGLPEEIASKLTAMVDKFVDSFDWSIPEAILTCIPFLQGALLKISVPRPNSIDQSVWRHSSDGHISLKLIREHLNNGDQTIFWGKNIWNSWTPPTRSCLVWKILWDRVPTDDKCLQVGVNMASICSLCGRSSETTQHIFFQCLH</sequence>
<keyword evidence="3" id="KW-1185">Reference proteome</keyword>
<organism evidence="2 3">
    <name type="scientific">Flemingia macrophylla</name>
    <dbReference type="NCBI Taxonomy" id="520843"/>
    <lineage>
        <taxon>Eukaryota</taxon>
        <taxon>Viridiplantae</taxon>
        <taxon>Streptophyta</taxon>
        <taxon>Embryophyta</taxon>
        <taxon>Tracheophyta</taxon>
        <taxon>Spermatophyta</taxon>
        <taxon>Magnoliopsida</taxon>
        <taxon>eudicotyledons</taxon>
        <taxon>Gunneridae</taxon>
        <taxon>Pentapetalae</taxon>
        <taxon>rosids</taxon>
        <taxon>fabids</taxon>
        <taxon>Fabales</taxon>
        <taxon>Fabaceae</taxon>
        <taxon>Papilionoideae</taxon>
        <taxon>50 kb inversion clade</taxon>
        <taxon>NPAAA clade</taxon>
        <taxon>indigoferoid/millettioid clade</taxon>
        <taxon>Phaseoleae</taxon>
        <taxon>Flemingia</taxon>
    </lineage>
</organism>
<dbReference type="AlphaFoldDB" id="A0ABD1MXX7"/>
<proteinExistence type="predicted"/>
<comment type="caution">
    <text evidence="2">The sequence shown here is derived from an EMBL/GenBank/DDBJ whole genome shotgun (WGS) entry which is preliminary data.</text>
</comment>
<reference evidence="2 3" key="1">
    <citation type="submission" date="2024-08" db="EMBL/GenBank/DDBJ databases">
        <title>Insights into the chromosomal genome structure of Flemingia macrophylla.</title>
        <authorList>
            <person name="Ding Y."/>
            <person name="Zhao Y."/>
            <person name="Bi W."/>
            <person name="Wu M."/>
            <person name="Zhao G."/>
            <person name="Gong Y."/>
            <person name="Li W."/>
            <person name="Zhang P."/>
        </authorList>
    </citation>
    <scope>NUCLEOTIDE SEQUENCE [LARGE SCALE GENOMIC DNA]</scope>
    <source>
        <strain evidence="2">DYQJB</strain>
        <tissue evidence="2">Leaf</tissue>
    </source>
</reference>
<name>A0ABD1MXX7_9FABA</name>
<dbReference type="InterPro" id="IPR026960">
    <property type="entry name" value="RVT-Znf"/>
</dbReference>
<evidence type="ECO:0000259" key="1">
    <source>
        <dbReference type="Pfam" id="PF13966"/>
    </source>
</evidence>
<dbReference type="EMBL" id="JBGMDY010000003">
    <property type="protein sequence ID" value="KAL2340501.1"/>
    <property type="molecule type" value="Genomic_DNA"/>
</dbReference>
<feature type="domain" description="Reverse transcriptase zinc-binding" evidence="1">
    <location>
        <begin position="104"/>
        <end position="174"/>
    </location>
</feature>
<gene>
    <name evidence="2" type="ORF">Fmac_008441</name>
</gene>
<dbReference type="Pfam" id="PF13966">
    <property type="entry name" value="zf-RVT"/>
    <property type="match status" value="1"/>
</dbReference>